<dbReference type="Gene3D" id="3.30.70.330">
    <property type="match status" value="1"/>
</dbReference>
<dbReference type="EMBL" id="OA883135">
    <property type="protein sequence ID" value="CAD7278071.1"/>
    <property type="molecule type" value="Genomic_DNA"/>
</dbReference>
<keyword evidence="3" id="KW-0539">Nucleus</keyword>
<evidence type="ECO:0000256" key="2">
    <source>
        <dbReference type="ARBA" id="ARBA00005407"/>
    </source>
</evidence>
<dbReference type="SUPFAM" id="SSF54928">
    <property type="entry name" value="RNA-binding domain, RBD"/>
    <property type="match status" value="1"/>
</dbReference>
<evidence type="ECO:0000256" key="1">
    <source>
        <dbReference type="ARBA" id="ARBA00004123"/>
    </source>
</evidence>
<dbReference type="GO" id="GO:0003676">
    <property type="term" value="F:nucleic acid binding"/>
    <property type="evidence" value="ECO:0007669"/>
    <property type="project" value="InterPro"/>
</dbReference>
<accession>A0A7R9BQC2</accession>
<dbReference type="InterPro" id="IPR039727">
    <property type="entry name" value="SE/Ars2"/>
</dbReference>
<comment type="similarity">
    <text evidence="2">Belongs to the ARS2 family.</text>
</comment>
<gene>
    <name evidence="6" type="ORF">NMOB1V02_LOCUS5785</name>
</gene>
<proteinExistence type="inferred from homology"/>
<dbReference type="Proteomes" id="UP000678499">
    <property type="component" value="Unassembled WGS sequence"/>
</dbReference>
<dbReference type="AlphaFoldDB" id="A0A7R9BQC2"/>
<feature type="compositionally biased region" description="Basic and acidic residues" evidence="4">
    <location>
        <begin position="91"/>
        <end position="103"/>
    </location>
</feature>
<comment type="subcellular location">
    <subcellularLocation>
        <location evidence="1">Nucleus</location>
    </subcellularLocation>
</comment>
<dbReference type="Pfam" id="PF04959">
    <property type="entry name" value="ARS2"/>
    <property type="match status" value="1"/>
</dbReference>
<dbReference type="GO" id="GO:0016604">
    <property type="term" value="C:nuclear body"/>
    <property type="evidence" value="ECO:0007669"/>
    <property type="project" value="TreeGrafter"/>
</dbReference>
<evidence type="ECO:0000256" key="4">
    <source>
        <dbReference type="SAM" id="MobiDB-lite"/>
    </source>
</evidence>
<dbReference type="InterPro" id="IPR007042">
    <property type="entry name" value="SERRATE/Ars2_C"/>
</dbReference>
<feature type="region of interest" description="Disordered" evidence="4">
    <location>
        <begin position="1"/>
        <end position="23"/>
    </location>
</feature>
<feature type="compositionally biased region" description="Acidic residues" evidence="4">
    <location>
        <begin position="173"/>
        <end position="184"/>
    </location>
</feature>
<feature type="domain" description="SERRATE/Ars2 C-terminal" evidence="5">
    <location>
        <begin position="435"/>
        <end position="632"/>
    </location>
</feature>
<evidence type="ECO:0000313" key="7">
    <source>
        <dbReference type="Proteomes" id="UP000678499"/>
    </source>
</evidence>
<evidence type="ECO:0000313" key="6">
    <source>
        <dbReference type="EMBL" id="CAD7278071.1"/>
    </source>
</evidence>
<dbReference type="InterPro" id="IPR012677">
    <property type="entry name" value="Nucleotide-bd_a/b_plait_sf"/>
</dbReference>
<organism evidence="6">
    <name type="scientific">Notodromas monacha</name>
    <dbReference type="NCBI Taxonomy" id="399045"/>
    <lineage>
        <taxon>Eukaryota</taxon>
        <taxon>Metazoa</taxon>
        <taxon>Ecdysozoa</taxon>
        <taxon>Arthropoda</taxon>
        <taxon>Crustacea</taxon>
        <taxon>Oligostraca</taxon>
        <taxon>Ostracoda</taxon>
        <taxon>Podocopa</taxon>
        <taxon>Podocopida</taxon>
        <taxon>Cypridocopina</taxon>
        <taxon>Cypridoidea</taxon>
        <taxon>Cyprididae</taxon>
        <taxon>Notodromas</taxon>
    </lineage>
</organism>
<keyword evidence="7" id="KW-1185">Reference proteome</keyword>
<feature type="compositionally biased region" description="Gly residues" evidence="4">
    <location>
        <begin position="636"/>
        <end position="650"/>
    </location>
</feature>
<dbReference type="PANTHER" id="PTHR13165">
    <property type="entry name" value="ARSENITE-RESISTANCE PROTEIN 2"/>
    <property type="match status" value="1"/>
</dbReference>
<protein>
    <recommendedName>
        <fullName evidence="5">SERRATE/Ars2 C-terminal domain-containing protein</fullName>
    </recommendedName>
</protein>
<name>A0A7R9BQC2_9CRUS</name>
<feature type="compositionally biased region" description="Basic and acidic residues" evidence="4">
    <location>
        <begin position="159"/>
        <end position="172"/>
    </location>
</feature>
<reference evidence="6" key="1">
    <citation type="submission" date="2020-11" db="EMBL/GenBank/DDBJ databases">
        <authorList>
            <person name="Tran Van P."/>
        </authorList>
    </citation>
    <scope>NUCLEOTIDE SEQUENCE</scope>
</reference>
<feature type="compositionally biased region" description="Basic and acidic residues" evidence="4">
    <location>
        <begin position="185"/>
        <end position="204"/>
    </location>
</feature>
<evidence type="ECO:0000259" key="5">
    <source>
        <dbReference type="Pfam" id="PF04959"/>
    </source>
</evidence>
<feature type="region of interest" description="Disordered" evidence="4">
    <location>
        <begin position="618"/>
        <end position="658"/>
    </location>
</feature>
<feature type="compositionally biased region" description="Basic and acidic residues" evidence="4">
    <location>
        <begin position="114"/>
        <end position="126"/>
    </location>
</feature>
<dbReference type="PANTHER" id="PTHR13165:SF0">
    <property type="entry name" value="SERRATE RNA EFFECTOR MOLECULE HOMOLOG"/>
    <property type="match status" value="1"/>
</dbReference>
<dbReference type="InterPro" id="IPR035979">
    <property type="entry name" value="RBD_domain_sf"/>
</dbReference>
<dbReference type="EMBL" id="CAJPEX010001098">
    <property type="protein sequence ID" value="CAG0918223.1"/>
    <property type="molecule type" value="Genomic_DNA"/>
</dbReference>
<feature type="region of interest" description="Disordered" evidence="4">
    <location>
        <begin position="73"/>
        <end position="204"/>
    </location>
</feature>
<dbReference type="OrthoDB" id="342064at2759"/>
<evidence type="ECO:0000256" key="3">
    <source>
        <dbReference type="ARBA" id="ARBA00023242"/>
    </source>
</evidence>
<sequence>MKYHPVDSVKRKEEQSTALKMSPTYGSDHRLEVFKDLYYRKFMTNLTVDADMAEGLVRLLDTVVIKLEGGTDHDLKVLDQGPPPDTMVGPNKREGQTEEDALKAKAKALLSKGESSDPAKKDQDVPKKKRARTDNEDGSSSSGEDSGNEDEELVPPGMETKKVDEDGEGKDQEGEEEEKSDDVEEKSIVEPPVKKEPESESTEEARALHKTASIFLRSIHPSVTRAEIENLCTKYPGYLRCAIADPAPERRWFRRGWVTFERNTNVKEICWNLNNTRLKDVELGAILNRDLSRRIRTVSGLTCHKSVVRNDIRIAAKVVMALDDKAGLWKDEDEVEDAPKQTYGIQSKNPLMHNITEYMIEEASAEEDELVGAGGDVEKKSEDDGCDLERDEELITVLDRLILYLRIVHSVDFYNHSEYPNEDEMPNRCGIMHTRGIPPMTKLTQKELTDYMKNFETKMSPYMEIPALLTSDEAKKFGLKDVDEEIEKFVKANTQELAQDKWLCPLSGKKFRGPDFVRKHIFNKHEDKIEDVKREVEFFNNYVRDPRRPALPEHPSAGAGGGVGGGHLGSGAYGGNATVAALASAAASSPAVAAAMAAVVGGRHGGSPDMMPRYGFGGRDHGNGYGGRPGRDFSPRGGGRRGSGGFPGGRGRGRADPRAMVGYHDLDAPEELPDSAVWNVDGGFGGGGFGGRKRTYRDLDAPEEDTVY</sequence>
<feature type="region of interest" description="Disordered" evidence="4">
    <location>
        <begin position="684"/>
        <end position="708"/>
    </location>
</feature>
<feature type="compositionally biased region" description="Basic and acidic residues" evidence="4">
    <location>
        <begin position="1"/>
        <end position="15"/>
    </location>
</feature>
<dbReference type="GO" id="GO:0031053">
    <property type="term" value="P:primary miRNA processing"/>
    <property type="evidence" value="ECO:0007669"/>
    <property type="project" value="TreeGrafter"/>
</dbReference>